<feature type="non-terminal residue" evidence="4">
    <location>
        <position position="1"/>
    </location>
</feature>
<organism evidence="4 5">
    <name type="scientific">Pristionchus mayeri</name>
    <dbReference type="NCBI Taxonomy" id="1317129"/>
    <lineage>
        <taxon>Eukaryota</taxon>
        <taxon>Metazoa</taxon>
        <taxon>Ecdysozoa</taxon>
        <taxon>Nematoda</taxon>
        <taxon>Chromadorea</taxon>
        <taxon>Rhabditida</taxon>
        <taxon>Rhabditina</taxon>
        <taxon>Diplogasteromorpha</taxon>
        <taxon>Diplogasteroidea</taxon>
        <taxon>Neodiplogasteridae</taxon>
        <taxon>Pristionchus</taxon>
    </lineage>
</organism>
<dbReference type="PROSITE" id="PS50234">
    <property type="entry name" value="VWFA"/>
    <property type="match status" value="1"/>
</dbReference>
<dbReference type="Gene3D" id="3.10.100.10">
    <property type="entry name" value="Mannose-Binding Protein A, subunit A"/>
    <property type="match status" value="1"/>
</dbReference>
<comment type="caution">
    <text evidence="4">The sequence shown here is derived from an EMBL/GenBank/DDBJ whole genome shotgun (WGS) entry which is preliminary data.</text>
</comment>
<dbReference type="CDD" id="cd00037">
    <property type="entry name" value="CLECT"/>
    <property type="match status" value="1"/>
</dbReference>
<reference evidence="5" key="1">
    <citation type="submission" date="2022-10" db="EMBL/GenBank/DDBJ databases">
        <title>Genome assembly of Pristionchus species.</title>
        <authorList>
            <person name="Yoshida K."/>
            <person name="Sommer R.J."/>
        </authorList>
    </citation>
    <scope>NUCLEOTIDE SEQUENCE [LARGE SCALE GENOMIC DNA]</scope>
    <source>
        <strain evidence="5">RS5460</strain>
    </source>
</reference>
<evidence type="ECO:0000313" key="4">
    <source>
        <dbReference type="EMBL" id="GMR51206.1"/>
    </source>
</evidence>
<evidence type="ECO:0000313" key="5">
    <source>
        <dbReference type="Proteomes" id="UP001328107"/>
    </source>
</evidence>
<dbReference type="InterPro" id="IPR016186">
    <property type="entry name" value="C-type_lectin-like/link_sf"/>
</dbReference>
<dbReference type="InterPro" id="IPR018378">
    <property type="entry name" value="C-type_lectin_CS"/>
</dbReference>
<sequence>SNSIFTSDPYCSCAVDKFGFPSDWNYNDIWLDVIVVLDTSEAMGKAALDDAGALIESFISDGFDDFLVTDQNAEFYTRVGVISMANTATVIYNLNMTKEDKVQGKAAISKGVLEIDVVAAFEAALNMFNDGLLRNPERANARQVVYYMTDSDPKNNLNGLNQFKTSKGVIIVNNFLQEGEVELPGLKELASQGYYFTNENYMQALQSFCKANCFCMPELDAYAGADPAIKAAGGCYHPAPAGVPFNKAKITCSNERGFLTAIHDEEKGRFVQKLISKATSDYVWIGYERSDDGIWSWDDQSNDSYTNWDVNEPNSASVSKCAYLDTSSSDLKWGSGNCQLGFPYVCQYAPCSVGYKDC</sequence>
<dbReference type="InterPro" id="IPR002035">
    <property type="entry name" value="VWF_A"/>
</dbReference>
<dbReference type="EMBL" id="BTRK01000005">
    <property type="protein sequence ID" value="GMR51206.1"/>
    <property type="molecule type" value="Genomic_DNA"/>
</dbReference>
<evidence type="ECO:0008006" key="6">
    <source>
        <dbReference type="Google" id="ProtNLM"/>
    </source>
</evidence>
<dbReference type="PANTHER" id="PTHR31024">
    <property type="entry name" value="C-TYPE LECTIN"/>
    <property type="match status" value="1"/>
</dbReference>
<feature type="domain" description="VWFA" evidence="3">
    <location>
        <begin position="32"/>
        <end position="219"/>
    </location>
</feature>
<evidence type="ECO:0000259" key="3">
    <source>
        <dbReference type="PROSITE" id="PS50234"/>
    </source>
</evidence>
<dbReference type="PROSITE" id="PS00615">
    <property type="entry name" value="C_TYPE_LECTIN_1"/>
    <property type="match status" value="1"/>
</dbReference>
<accession>A0AAN5CV36</accession>
<dbReference type="AlphaFoldDB" id="A0AAN5CV36"/>
<dbReference type="Proteomes" id="UP001328107">
    <property type="component" value="Unassembled WGS sequence"/>
</dbReference>
<dbReference type="PROSITE" id="PS50041">
    <property type="entry name" value="C_TYPE_LECTIN_2"/>
    <property type="match status" value="1"/>
</dbReference>
<name>A0AAN5CV36_9BILA</name>
<evidence type="ECO:0000259" key="2">
    <source>
        <dbReference type="PROSITE" id="PS50041"/>
    </source>
</evidence>
<evidence type="ECO:0000256" key="1">
    <source>
        <dbReference type="ARBA" id="ARBA00023157"/>
    </source>
</evidence>
<dbReference type="Pfam" id="PF00092">
    <property type="entry name" value="VWA"/>
    <property type="match status" value="1"/>
</dbReference>
<dbReference type="InterPro" id="IPR036465">
    <property type="entry name" value="vWFA_dom_sf"/>
</dbReference>
<gene>
    <name evidence="4" type="ORF">PMAYCL1PPCAC_21401</name>
</gene>
<proteinExistence type="predicted"/>
<keyword evidence="5" id="KW-1185">Reference proteome</keyword>
<dbReference type="SUPFAM" id="SSF53300">
    <property type="entry name" value="vWA-like"/>
    <property type="match status" value="1"/>
</dbReference>
<feature type="domain" description="C-type lectin" evidence="2">
    <location>
        <begin position="231"/>
        <end position="347"/>
    </location>
</feature>
<dbReference type="InterPro" id="IPR001304">
    <property type="entry name" value="C-type_lectin-like"/>
</dbReference>
<feature type="non-terminal residue" evidence="4">
    <location>
        <position position="358"/>
    </location>
</feature>
<dbReference type="SUPFAM" id="SSF56436">
    <property type="entry name" value="C-type lectin-like"/>
    <property type="match status" value="1"/>
</dbReference>
<keyword evidence="1" id="KW-1015">Disulfide bond</keyword>
<dbReference type="InterPro" id="IPR016187">
    <property type="entry name" value="CTDL_fold"/>
</dbReference>
<dbReference type="SMART" id="SM00034">
    <property type="entry name" value="CLECT"/>
    <property type="match status" value="1"/>
</dbReference>
<dbReference type="SMART" id="SM00327">
    <property type="entry name" value="VWA"/>
    <property type="match status" value="1"/>
</dbReference>
<dbReference type="Pfam" id="PF00059">
    <property type="entry name" value="Lectin_C"/>
    <property type="match status" value="1"/>
</dbReference>
<protein>
    <recommendedName>
        <fullName evidence="6">C-type lectin</fullName>
    </recommendedName>
</protein>
<dbReference type="Gene3D" id="3.40.50.410">
    <property type="entry name" value="von Willebrand factor, type A domain"/>
    <property type="match status" value="1"/>
</dbReference>
<dbReference type="PANTHER" id="PTHR31024:SF3">
    <property type="entry name" value="C-TYPE LECTIN-RELATED"/>
    <property type="match status" value="1"/>
</dbReference>